<sequence length="493" mass="55620">MNCRMMSPATRNVTRCHVAVRRGITVSAAGTRVTRCPRVVAQTPPMGDAPSQSPSGQNNLRSKKPTKKTSLNVAAPIAPPAPITPDKEAPKETRKIRVRIDNVWYDMSGWAAAHPGGARWIRWFDGRDATAVFYALHSYGPNGSDVSMRRLQKLPRCEAPEDVPGRYASRYDTTEQGGTLPTADDQGTMEAFQELRVKLEKDGYFKRDILKEAWALVSVLALYGLGTAVAFTHPIAATLLLGLGMQQAGWLAHDYIHGRGAWCANMRWFGAVFNGHSAEWWAQKHSLHHCFTNEEELDHDIMMEPFFFMRSPTESGRPDSPWRKYQHIYGYPLISIMYWLWRAHSVQCVFERKDVKEAALLSVNYLWLALCMPWQVAIGSIFVGGFLVGGLVSATHQSEEIMLAGDQPDYIAGQFRSTRDAEAQFGPIETWLWGGMDTQLTHHLLPSLPRYKYHEVRPIIIEWARSRGIEYRMSPSTKILSDNFATLKRVALQ</sequence>
<evidence type="ECO:0008006" key="8">
    <source>
        <dbReference type="Google" id="ProtNLM"/>
    </source>
</evidence>
<dbReference type="CDD" id="cd03506">
    <property type="entry name" value="Delta6-FADS-like"/>
    <property type="match status" value="1"/>
</dbReference>
<feature type="domain" description="Cytochrome b5 heme-binding" evidence="4">
    <location>
        <begin position="98"/>
        <end position="138"/>
    </location>
</feature>
<feature type="compositionally biased region" description="Polar residues" evidence="2">
    <location>
        <begin position="50"/>
        <end position="60"/>
    </location>
</feature>
<dbReference type="Proteomes" id="UP000660262">
    <property type="component" value="Unassembled WGS sequence"/>
</dbReference>
<dbReference type="GO" id="GO:0016020">
    <property type="term" value="C:membrane"/>
    <property type="evidence" value="ECO:0007669"/>
    <property type="project" value="TreeGrafter"/>
</dbReference>
<evidence type="ECO:0000313" key="7">
    <source>
        <dbReference type="Proteomes" id="UP000660262"/>
    </source>
</evidence>
<dbReference type="InterPro" id="IPR036400">
    <property type="entry name" value="Cyt_B5-like_heme/steroid_sf"/>
</dbReference>
<dbReference type="OrthoDB" id="260091at2759"/>
<protein>
    <recommendedName>
        <fullName evidence="8">Cytochrome b5 heme-binding domain-containing protein</fullName>
    </recommendedName>
</protein>
<dbReference type="Gene3D" id="3.10.120.10">
    <property type="entry name" value="Cytochrome b5-like heme/steroid binding domain"/>
    <property type="match status" value="1"/>
</dbReference>
<dbReference type="SUPFAM" id="SSF55856">
    <property type="entry name" value="Cytochrome b5-like heme/steroid binding domain"/>
    <property type="match status" value="1"/>
</dbReference>
<dbReference type="GO" id="GO:0016717">
    <property type="term" value="F:oxidoreductase activity, acting on paired donors, with oxidation of a pair of donors resulting in the reduction of molecular oxygen to two molecules of water"/>
    <property type="evidence" value="ECO:0007669"/>
    <property type="project" value="TreeGrafter"/>
</dbReference>
<keyword evidence="3" id="KW-0472">Membrane</keyword>
<dbReference type="InterPro" id="IPR001199">
    <property type="entry name" value="Cyt_B5-like_heme/steroid-bd"/>
</dbReference>
<dbReference type="AlphaFoldDB" id="A0A830HMU6"/>
<feature type="region of interest" description="Disordered" evidence="2">
    <location>
        <begin position="165"/>
        <end position="185"/>
    </location>
</feature>
<dbReference type="EMBL" id="BNJQ01000019">
    <property type="protein sequence ID" value="GHP08208.1"/>
    <property type="molecule type" value="Genomic_DNA"/>
</dbReference>
<dbReference type="PANTHER" id="PTHR19353:SF19">
    <property type="entry name" value="DELTA(5) FATTY ACID DESATURASE C-RELATED"/>
    <property type="match status" value="1"/>
</dbReference>
<keyword evidence="7" id="KW-1185">Reference proteome</keyword>
<dbReference type="PANTHER" id="PTHR19353">
    <property type="entry name" value="FATTY ACID DESATURASE 2"/>
    <property type="match status" value="1"/>
</dbReference>
<dbReference type="PIRSF" id="PIRSF015921">
    <property type="entry name" value="FA_sphinglp_des"/>
    <property type="match status" value="1"/>
</dbReference>
<keyword evidence="3" id="KW-1133">Transmembrane helix</keyword>
<evidence type="ECO:0000259" key="4">
    <source>
        <dbReference type="Pfam" id="PF00173"/>
    </source>
</evidence>
<evidence type="ECO:0000256" key="1">
    <source>
        <dbReference type="ARBA" id="ARBA00023002"/>
    </source>
</evidence>
<feature type="transmembrane region" description="Helical" evidence="3">
    <location>
        <begin position="213"/>
        <end position="236"/>
    </location>
</feature>
<evidence type="ECO:0000256" key="2">
    <source>
        <dbReference type="SAM" id="MobiDB-lite"/>
    </source>
</evidence>
<dbReference type="GO" id="GO:0006636">
    <property type="term" value="P:unsaturated fatty acid biosynthetic process"/>
    <property type="evidence" value="ECO:0007669"/>
    <property type="project" value="UniProtKB-ARBA"/>
</dbReference>
<feature type="region of interest" description="Disordered" evidence="2">
    <location>
        <begin position="41"/>
        <end position="92"/>
    </location>
</feature>
<comment type="caution">
    <text evidence="6">The sequence shown here is derived from an EMBL/GenBank/DDBJ whole genome shotgun (WGS) entry which is preliminary data.</text>
</comment>
<dbReference type="Pfam" id="PF00487">
    <property type="entry name" value="FA_desaturase"/>
    <property type="match status" value="1"/>
</dbReference>
<dbReference type="InterPro" id="IPR012171">
    <property type="entry name" value="Fatty_acid_desaturase"/>
</dbReference>
<reference evidence="6" key="1">
    <citation type="submission" date="2020-10" db="EMBL/GenBank/DDBJ databases">
        <title>Unveiling of a novel bifunctional photoreceptor, Dualchrome1, isolated from a cosmopolitan green alga.</title>
        <authorList>
            <person name="Suzuki S."/>
            <person name="Kawachi M."/>
        </authorList>
    </citation>
    <scope>NUCLEOTIDE SEQUENCE</scope>
    <source>
        <strain evidence="6">NIES 2893</strain>
    </source>
</reference>
<name>A0A830HMU6_9CHLO</name>
<gene>
    <name evidence="6" type="ORF">PPROV_000694900</name>
</gene>
<evidence type="ECO:0000256" key="3">
    <source>
        <dbReference type="SAM" id="Phobius"/>
    </source>
</evidence>
<organism evidence="6 7">
    <name type="scientific">Pycnococcus provasolii</name>
    <dbReference type="NCBI Taxonomy" id="41880"/>
    <lineage>
        <taxon>Eukaryota</taxon>
        <taxon>Viridiplantae</taxon>
        <taxon>Chlorophyta</taxon>
        <taxon>Pseudoscourfieldiophyceae</taxon>
        <taxon>Pseudoscourfieldiales</taxon>
        <taxon>Pycnococcaceae</taxon>
        <taxon>Pycnococcus</taxon>
    </lineage>
</organism>
<proteinExistence type="predicted"/>
<evidence type="ECO:0000259" key="5">
    <source>
        <dbReference type="Pfam" id="PF00487"/>
    </source>
</evidence>
<evidence type="ECO:0000313" key="6">
    <source>
        <dbReference type="EMBL" id="GHP08208.1"/>
    </source>
</evidence>
<dbReference type="InterPro" id="IPR005804">
    <property type="entry name" value="FA_desaturase_dom"/>
</dbReference>
<keyword evidence="1" id="KW-0560">Oxidoreductase</keyword>
<dbReference type="Pfam" id="PF00173">
    <property type="entry name" value="Cyt-b5"/>
    <property type="match status" value="1"/>
</dbReference>
<feature type="domain" description="Fatty acid desaturase" evidence="5">
    <location>
        <begin position="235"/>
        <end position="473"/>
    </location>
</feature>
<keyword evidence="3" id="KW-0812">Transmembrane</keyword>
<accession>A0A830HMU6</accession>
<dbReference type="GO" id="GO:0042759">
    <property type="term" value="P:long-chain fatty acid biosynthetic process"/>
    <property type="evidence" value="ECO:0007669"/>
    <property type="project" value="UniProtKB-ARBA"/>
</dbReference>